<dbReference type="InterPro" id="IPR001296">
    <property type="entry name" value="Glyco_trans_1"/>
</dbReference>
<accession>A0A9D2FL69</accession>
<proteinExistence type="predicted"/>
<dbReference type="EMBL" id="DXBF01000054">
    <property type="protein sequence ID" value="HIZ62440.1"/>
    <property type="molecule type" value="Genomic_DNA"/>
</dbReference>
<dbReference type="AlphaFoldDB" id="A0A9D2FL69"/>
<reference evidence="4" key="2">
    <citation type="submission" date="2021-04" db="EMBL/GenBank/DDBJ databases">
        <authorList>
            <person name="Gilroy R."/>
        </authorList>
    </citation>
    <scope>NUCLEOTIDE SEQUENCE</scope>
    <source>
        <strain evidence="4">CHK188-11489</strain>
    </source>
</reference>
<dbReference type="CDD" id="cd03809">
    <property type="entry name" value="GT4_MtfB-like"/>
    <property type="match status" value="1"/>
</dbReference>
<evidence type="ECO:0000259" key="3">
    <source>
        <dbReference type="Pfam" id="PF13439"/>
    </source>
</evidence>
<dbReference type="GO" id="GO:0016757">
    <property type="term" value="F:glycosyltransferase activity"/>
    <property type="evidence" value="ECO:0007669"/>
    <property type="project" value="InterPro"/>
</dbReference>
<dbReference type="PANTHER" id="PTHR46401">
    <property type="entry name" value="GLYCOSYLTRANSFERASE WBBK-RELATED"/>
    <property type="match status" value="1"/>
</dbReference>
<evidence type="ECO:0000256" key="1">
    <source>
        <dbReference type="ARBA" id="ARBA00022679"/>
    </source>
</evidence>
<evidence type="ECO:0000313" key="4">
    <source>
        <dbReference type="EMBL" id="HIZ62440.1"/>
    </source>
</evidence>
<dbReference type="SUPFAM" id="SSF53756">
    <property type="entry name" value="UDP-Glycosyltransferase/glycogen phosphorylase"/>
    <property type="match status" value="1"/>
</dbReference>
<comment type="caution">
    <text evidence="4">The sequence shown here is derived from an EMBL/GenBank/DDBJ whole genome shotgun (WGS) entry which is preliminary data.</text>
</comment>
<feature type="domain" description="Glycosyl transferase family 1" evidence="2">
    <location>
        <begin position="190"/>
        <end position="303"/>
    </location>
</feature>
<dbReference type="Gene3D" id="3.40.50.2000">
    <property type="entry name" value="Glycogen Phosphorylase B"/>
    <property type="match status" value="2"/>
</dbReference>
<dbReference type="Proteomes" id="UP000824105">
    <property type="component" value="Unassembled WGS sequence"/>
</dbReference>
<protein>
    <submittedName>
        <fullName evidence="4">Glycosyltransferase family 4 protein</fullName>
    </submittedName>
</protein>
<reference evidence="4" key="1">
    <citation type="journal article" date="2021" name="PeerJ">
        <title>Extensive microbial diversity within the chicken gut microbiome revealed by metagenomics and culture.</title>
        <authorList>
            <person name="Gilroy R."/>
            <person name="Ravi A."/>
            <person name="Getino M."/>
            <person name="Pursley I."/>
            <person name="Horton D.L."/>
            <person name="Alikhan N.F."/>
            <person name="Baker D."/>
            <person name="Gharbi K."/>
            <person name="Hall N."/>
            <person name="Watson M."/>
            <person name="Adriaenssens E.M."/>
            <person name="Foster-Nyarko E."/>
            <person name="Jarju S."/>
            <person name="Secka A."/>
            <person name="Antonio M."/>
            <person name="Oren A."/>
            <person name="Chaudhuri R.R."/>
            <person name="La Ragione R."/>
            <person name="Hildebrand F."/>
            <person name="Pallen M.J."/>
        </authorList>
    </citation>
    <scope>NUCLEOTIDE SEQUENCE</scope>
    <source>
        <strain evidence="4">CHK188-11489</strain>
    </source>
</reference>
<dbReference type="GO" id="GO:0009103">
    <property type="term" value="P:lipopolysaccharide biosynthetic process"/>
    <property type="evidence" value="ECO:0007669"/>
    <property type="project" value="TreeGrafter"/>
</dbReference>
<evidence type="ECO:0000259" key="2">
    <source>
        <dbReference type="Pfam" id="PF00534"/>
    </source>
</evidence>
<dbReference type="Pfam" id="PF13439">
    <property type="entry name" value="Glyco_transf_4"/>
    <property type="match status" value="1"/>
</dbReference>
<feature type="domain" description="Glycosyltransferase subfamily 4-like N-terminal" evidence="3">
    <location>
        <begin position="18"/>
        <end position="167"/>
    </location>
</feature>
<keyword evidence="1" id="KW-0808">Transferase</keyword>
<sequence>MATVWAVDGSFFGQRISGIQRYSIELLSALDALVPAGAVEVVAPHGVRLPVYQNIRTVTFGARRGALWQQLDYPAYLRQRGAKGLATCNVIPLFGFTGVAVVHDVCYRARPDFYTDLRGRLSAVWHRLQYRRIAAVAERIVTVSEFSRQEIQRYYGVEPERITVVYNAWQQMQRIAPDERIFAKTPGLRRGEYYFSMANLLKNKNFPWVLRAAKAKPDAVFAIAGGGSLAAQAKRLGLDGLPNVVYLGYVSDGEAKALMHHCRAFLFPTLYEGFGIPPLEAVACGAPRIYVSDTPCMREVYGDCAGYIDLADNAGDVDRVRPPRRDPAELLRRYSWQKSARALWDLLKTL</sequence>
<dbReference type="InterPro" id="IPR028098">
    <property type="entry name" value="Glyco_trans_4-like_N"/>
</dbReference>
<gene>
    <name evidence="4" type="ORF">H9724_06710</name>
</gene>
<dbReference type="Pfam" id="PF00534">
    <property type="entry name" value="Glycos_transf_1"/>
    <property type="match status" value="1"/>
</dbReference>
<organism evidence="4 5">
    <name type="scientific">Candidatus Gemmiger avistercoris</name>
    <dbReference type="NCBI Taxonomy" id="2838606"/>
    <lineage>
        <taxon>Bacteria</taxon>
        <taxon>Bacillati</taxon>
        <taxon>Bacillota</taxon>
        <taxon>Clostridia</taxon>
        <taxon>Eubacteriales</taxon>
        <taxon>Gemmiger</taxon>
    </lineage>
</organism>
<name>A0A9D2FL69_9FIRM</name>
<evidence type="ECO:0000313" key="5">
    <source>
        <dbReference type="Proteomes" id="UP000824105"/>
    </source>
</evidence>
<dbReference type="PANTHER" id="PTHR46401:SF2">
    <property type="entry name" value="GLYCOSYLTRANSFERASE WBBK-RELATED"/>
    <property type="match status" value="1"/>
</dbReference>